<evidence type="ECO:0000259" key="2">
    <source>
        <dbReference type="Pfam" id="PF18623"/>
    </source>
</evidence>
<name>A0AAV3U8U3_9ALTE</name>
<feature type="region of interest" description="Disordered" evidence="1">
    <location>
        <begin position="323"/>
        <end position="359"/>
    </location>
</feature>
<sequence length="540" mass="61310">MASKTATPPIKGIKDNSRVKEIGSVYRRLGGSDWRINIKLEPGQGKKNFSISQLALLPRRRVLNATKHFKPAGYPWTIHIEDATAWSHRRIRDCPIRNVSKQEDQDQWCFSFESDGIEFFLPQIELARVLFFHYAYMARLAMIPNGLNEEFDIQPGDDPDITEIHIVPTSTLPLKARGNNDQRRVLAWVLLDEEARRSFISIAQHQLREGEERNGHRLWKFRFDPPELPNVELSVRGQFHKESQVFFVYEIYGAENLSTRSSKVVEFFDPRFAESQAGKGGGVQKAAVSTNQVLINDEELPAVDSEEHILDVPPVTLSFSQPVMTTRKASSGRRRSGAKEGLEEGSETGDGQTEVSTDEPTIRGQLPAAGFNAIDDQSDDLHLYAHKFEAFAAVVELLKTKGCRQVFGGVRKLPALPGYSKHLLKDGNPRCISFNLLNKSGKRYVLLEVDTSDYKNWLSTLLLKQPHRDFDWQAALDTLEQRLLQNSLNWPTPYINLAFPGHHKRIPHPRTPPDNRAFIGASSLQHWADRINLAMQCWCQ</sequence>
<evidence type="ECO:0000313" key="4">
    <source>
        <dbReference type="Proteomes" id="UP001409585"/>
    </source>
</evidence>
<organism evidence="3 4">
    <name type="scientific">Halioxenophilus aromaticivorans</name>
    <dbReference type="NCBI Taxonomy" id="1306992"/>
    <lineage>
        <taxon>Bacteria</taxon>
        <taxon>Pseudomonadati</taxon>
        <taxon>Pseudomonadota</taxon>
        <taxon>Gammaproteobacteria</taxon>
        <taxon>Alteromonadales</taxon>
        <taxon>Alteromonadaceae</taxon>
        <taxon>Halioxenophilus</taxon>
    </lineage>
</organism>
<gene>
    <name evidence="3" type="ORF">GCM10025791_42310</name>
</gene>
<feature type="domain" description="TnsE C-terminal" evidence="2">
    <location>
        <begin position="386"/>
        <end position="531"/>
    </location>
</feature>
<reference evidence="4" key="1">
    <citation type="journal article" date="2019" name="Int. J. Syst. Evol. Microbiol.">
        <title>The Global Catalogue of Microorganisms (GCM) 10K type strain sequencing project: providing services to taxonomists for standard genome sequencing and annotation.</title>
        <authorList>
            <consortium name="The Broad Institute Genomics Platform"/>
            <consortium name="The Broad Institute Genome Sequencing Center for Infectious Disease"/>
            <person name="Wu L."/>
            <person name="Ma J."/>
        </authorList>
    </citation>
    <scope>NUCLEOTIDE SEQUENCE [LARGE SCALE GENOMIC DNA]</scope>
    <source>
        <strain evidence="4">JCM 19134</strain>
    </source>
</reference>
<dbReference type="Proteomes" id="UP001409585">
    <property type="component" value="Unassembled WGS sequence"/>
</dbReference>
<accession>A0AAV3U8U3</accession>
<dbReference type="AlphaFoldDB" id="A0AAV3U8U3"/>
<dbReference type="RefSeq" id="WP_345427045.1">
    <property type="nucleotide sequence ID" value="NZ_AP031496.1"/>
</dbReference>
<protein>
    <recommendedName>
        <fullName evidence="2">TnsE C-terminal domain-containing protein</fullName>
    </recommendedName>
</protein>
<dbReference type="Pfam" id="PF18623">
    <property type="entry name" value="TnsE_C"/>
    <property type="match status" value="1"/>
</dbReference>
<dbReference type="EMBL" id="BAABLX010000075">
    <property type="protein sequence ID" value="GAA4957358.1"/>
    <property type="molecule type" value="Genomic_DNA"/>
</dbReference>
<comment type="caution">
    <text evidence="3">The sequence shown here is derived from an EMBL/GenBank/DDBJ whole genome shotgun (WGS) entry which is preliminary data.</text>
</comment>
<proteinExistence type="predicted"/>
<feature type="compositionally biased region" description="Polar residues" evidence="1">
    <location>
        <begin position="349"/>
        <end position="359"/>
    </location>
</feature>
<keyword evidence="4" id="KW-1185">Reference proteome</keyword>
<evidence type="ECO:0000256" key="1">
    <source>
        <dbReference type="SAM" id="MobiDB-lite"/>
    </source>
</evidence>
<evidence type="ECO:0000313" key="3">
    <source>
        <dbReference type="EMBL" id="GAA4957358.1"/>
    </source>
</evidence>
<dbReference type="InterPro" id="IPR041419">
    <property type="entry name" value="TnsE_C"/>
</dbReference>